<dbReference type="InterPro" id="IPR036291">
    <property type="entry name" value="NAD(P)-bd_dom_sf"/>
</dbReference>
<dbReference type="RefSeq" id="WP_220619662.1">
    <property type="nucleotide sequence ID" value="NZ_RKLR01000008.1"/>
</dbReference>
<evidence type="ECO:0000313" key="3">
    <source>
        <dbReference type="Proteomes" id="UP001430377"/>
    </source>
</evidence>
<accession>A0AAW4PU40</accession>
<keyword evidence="3" id="KW-1185">Reference proteome</keyword>
<evidence type="ECO:0000313" key="2">
    <source>
        <dbReference type="EMBL" id="MBX0324711.1"/>
    </source>
</evidence>
<dbReference type="Pfam" id="PF13460">
    <property type="entry name" value="NAD_binding_10"/>
    <property type="match status" value="1"/>
</dbReference>
<dbReference type="PANTHER" id="PTHR15020">
    <property type="entry name" value="FLAVIN REDUCTASE-RELATED"/>
    <property type="match status" value="1"/>
</dbReference>
<dbReference type="CDD" id="cd05243">
    <property type="entry name" value="SDR_a5"/>
    <property type="match status" value="1"/>
</dbReference>
<reference evidence="2 3" key="1">
    <citation type="submission" date="2021-06" db="EMBL/GenBank/DDBJ databases">
        <title>Halomicroarcula sp. a new haloarchaeum isolated from saline soil.</title>
        <authorList>
            <person name="Duran-Viseras A."/>
            <person name="Sanchez-Porro C."/>
            <person name="Ventosa A."/>
        </authorList>
    </citation>
    <scope>NUCLEOTIDE SEQUENCE [LARGE SCALE GENOMIC DNA]</scope>
    <source>
        <strain evidence="2 3">F13</strain>
    </source>
</reference>
<dbReference type="Proteomes" id="UP001430377">
    <property type="component" value="Unassembled WGS sequence"/>
</dbReference>
<dbReference type="Gene3D" id="3.40.50.720">
    <property type="entry name" value="NAD(P)-binding Rossmann-like Domain"/>
    <property type="match status" value="1"/>
</dbReference>
<dbReference type="SUPFAM" id="SSF51735">
    <property type="entry name" value="NAD(P)-binding Rossmann-fold domains"/>
    <property type="match status" value="1"/>
</dbReference>
<dbReference type="AlphaFoldDB" id="A0AAW4PU40"/>
<dbReference type="PANTHER" id="PTHR15020:SF50">
    <property type="entry name" value="UPF0659 PROTEIN YMR090W"/>
    <property type="match status" value="1"/>
</dbReference>
<proteinExistence type="predicted"/>
<protein>
    <submittedName>
        <fullName evidence="2">SDR family oxidoreductase</fullName>
    </submittedName>
</protein>
<feature type="domain" description="NAD(P)-binding" evidence="1">
    <location>
        <begin position="11"/>
        <end position="202"/>
    </location>
</feature>
<gene>
    <name evidence="2" type="ORF">EGH21_16925</name>
</gene>
<dbReference type="EMBL" id="RKLR01000008">
    <property type="protein sequence ID" value="MBX0324711.1"/>
    <property type="molecule type" value="Genomic_DNA"/>
</dbReference>
<dbReference type="InterPro" id="IPR016040">
    <property type="entry name" value="NAD(P)-bd_dom"/>
</dbReference>
<comment type="caution">
    <text evidence="2">The sequence shown here is derived from an EMBL/GenBank/DDBJ whole genome shotgun (WGS) entry which is preliminary data.</text>
</comment>
<evidence type="ECO:0000259" key="1">
    <source>
        <dbReference type="Pfam" id="PF13460"/>
    </source>
</evidence>
<sequence length="226" mass="24696">MSEHDAVLLAGASGDTGREVLTILAETDITVRALTRSREKVERLRRLGADEVVVGNLLNRDDITQAVENVDAVLTAVGTHPSKVLFADEFVDGRGNVNLVDASVDADVKTFVMESSLGVDEDRGSIMARAFRVFIRPVIKAKTGAERAIRKSELEYTIFRPGVLVGNWATGDVQVADAGTGLWGIVSCRDVARLMVAALDTPEATDRTFEVVRNPLFRDRELDVEW</sequence>
<name>A0AAW4PU40_9EURY</name>
<organism evidence="2 3">
    <name type="scientific">Haloarcula rubra</name>
    <dbReference type="NCBI Taxonomy" id="2487747"/>
    <lineage>
        <taxon>Archaea</taxon>
        <taxon>Methanobacteriati</taxon>
        <taxon>Methanobacteriota</taxon>
        <taxon>Stenosarchaea group</taxon>
        <taxon>Halobacteria</taxon>
        <taxon>Halobacteriales</taxon>
        <taxon>Haloarculaceae</taxon>
        <taxon>Haloarcula</taxon>
    </lineage>
</organism>